<evidence type="ECO:0000256" key="5">
    <source>
        <dbReference type="ARBA" id="ARBA00022603"/>
    </source>
</evidence>
<keyword evidence="9" id="KW-0805">Transcription regulation</keyword>
<evidence type="ECO:0000259" key="13">
    <source>
        <dbReference type="PROSITE" id="PS50280"/>
    </source>
</evidence>
<protein>
    <recommendedName>
        <fullName evidence="3">[histone H4]-lysine(20) N-methyltransferase</fullName>
        <ecNumber evidence="3">2.1.1.361</ecNumber>
    </recommendedName>
</protein>
<keyword evidence="11" id="KW-0539">Nucleus</keyword>
<dbReference type="InterPro" id="IPR047266">
    <property type="entry name" value="KMT5A-like_SET"/>
</dbReference>
<evidence type="ECO:0000256" key="4">
    <source>
        <dbReference type="ARBA" id="ARBA00022454"/>
    </source>
</evidence>
<accession>A0ABM1BTJ8</accession>
<evidence type="ECO:0000256" key="8">
    <source>
        <dbReference type="ARBA" id="ARBA00022853"/>
    </source>
</evidence>
<comment type="catalytic activity">
    <reaction evidence="12">
        <text>L-lysyl(20)-[histone H4] + S-adenosyl-L-methionine = N(6)-methyl-L-lysyl(20)-[histone H4] + S-adenosyl-L-homocysteine + H(+)</text>
        <dbReference type="Rhea" id="RHEA:60344"/>
        <dbReference type="Rhea" id="RHEA-COMP:15554"/>
        <dbReference type="Rhea" id="RHEA-COMP:15555"/>
        <dbReference type="ChEBI" id="CHEBI:15378"/>
        <dbReference type="ChEBI" id="CHEBI:29969"/>
        <dbReference type="ChEBI" id="CHEBI:57856"/>
        <dbReference type="ChEBI" id="CHEBI:59789"/>
        <dbReference type="ChEBI" id="CHEBI:61929"/>
        <dbReference type="EC" id="2.1.1.361"/>
    </reaction>
</comment>
<evidence type="ECO:0000313" key="15">
    <source>
        <dbReference type="RefSeq" id="XP_013788393.1"/>
    </source>
</evidence>
<keyword evidence="8" id="KW-0156">Chromatin regulator</keyword>
<evidence type="ECO:0000256" key="7">
    <source>
        <dbReference type="ARBA" id="ARBA00022691"/>
    </source>
</evidence>
<evidence type="ECO:0000256" key="3">
    <source>
        <dbReference type="ARBA" id="ARBA00012187"/>
    </source>
</evidence>
<evidence type="ECO:0000256" key="2">
    <source>
        <dbReference type="ARBA" id="ARBA00004286"/>
    </source>
</evidence>
<dbReference type="InterPro" id="IPR046341">
    <property type="entry name" value="SET_dom_sf"/>
</dbReference>
<evidence type="ECO:0000313" key="14">
    <source>
        <dbReference type="Proteomes" id="UP000694941"/>
    </source>
</evidence>
<feature type="non-terminal residue" evidence="15">
    <location>
        <position position="1"/>
    </location>
</feature>
<keyword evidence="5" id="KW-0489">Methyltransferase</keyword>
<dbReference type="SMART" id="SM00317">
    <property type="entry name" value="SET"/>
    <property type="match status" value="1"/>
</dbReference>
<dbReference type="RefSeq" id="XP_013788393.1">
    <property type="nucleotide sequence ID" value="XM_013932939.2"/>
</dbReference>
<keyword evidence="6" id="KW-0808">Transferase</keyword>
<evidence type="ECO:0000256" key="10">
    <source>
        <dbReference type="ARBA" id="ARBA00023163"/>
    </source>
</evidence>
<dbReference type="Proteomes" id="UP000694941">
    <property type="component" value="Unplaced"/>
</dbReference>
<keyword evidence="7" id="KW-0949">S-adenosyl-L-methionine</keyword>
<evidence type="ECO:0000256" key="12">
    <source>
        <dbReference type="ARBA" id="ARBA00047784"/>
    </source>
</evidence>
<reference evidence="15" key="1">
    <citation type="submission" date="2025-08" db="UniProtKB">
        <authorList>
            <consortium name="RefSeq"/>
        </authorList>
    </citation>
    <scope>IDENTIFICATION</scope>
    <source>
        <tissue evidence="15">Muscle</tissue>
    </source>
</reference>
<evidence type="ECO:0000256" key="9">
    <source>
        <dbReference type="ARBA" id="ARBA00023015"/>
    </source>
</evidence>
<keyword evidence="14" id="KW-1185">Reference proteome</keyword>
<dbReference type="GeneID" id="106472304"/>
<dbReference type="SUPFAM" id="SSF82199">
    <property type="entry name" value="SET domain"/>
    <property type="match status" value="1"/>
</dbReference>
<dbReference type="Pfam" id="PF00856">
    <property type="entry name" value="SET"/>
    <property type="match status" value="1"/>
</dbReference>
<dbReference type="Gene3D" id="2.170.270.10">
    <property type="entry name" value="SET domain"/>
    <property type="match status" value="1"/>
</dbReference>
<dbReference type="CDD" id="cd10528">
    <property type="entry name" value="SET_SETD8"/>
    <property type="match status" value="1"/>
</dbReference>
<organism evidence="14 15">
    <name type="scientific">Limulus polyphemus</name>
    <name type="common">Atlantic horseshoe crab</name>
    <dbReference type="NCBI Taxonomy" id="6850"/>
    <lineage>
        <taxon>Eukaryota</taxon>
        <taxon>Metazoa</taxon>
        <taxon>Ecdysozoa</taxon>
        <taxon>Arthropoda</taxon>
        <taxon>Chelicerata</taxon>
        <taxon>Merostomata</taxon>
        <taxon>Xiphosura</taxon>
        <taxon>Limulidae</taxon>
        <taxon>Limulus</taxon>
    </lineage>
</organism>
<dbReference type="PROSITE" id="PS50280">
    <property type="entry name" value="SET"/>
    <property type="match status" value="1"/>
</dbReference>
<evidence type="ECO:0000256" key="11">
    <source>
        <dbReference type="ARBA" id="ARBA00023242"/>
    </source>
</evidence>
<dbReference type="PANTHER" id="PTHR46167">
    <property type="entry name" value="N-LYSINE METHYLTRANSFERASE KMT5A"/>
    <property type="match status" value="1"/>
</dbReference>
<dbReference type="InterPro" id="IPR001214">
    <property type="entry name" value="SET_dom"/>
</dbReference>
<dbReference type="EC" id="2.1.1.361" evidence="3"/>
<feature type="domain" description="SET" evidence="13">
    <location>
        <begin position="56"/>
        <end position="177"/>
    </location>
</feature>
<evidence type="ECO:0000256" key="6">
    <source>
        <dbReference type="ARBA" id="ARBA00022679"/>
    </source>
</evidence>
<evidence type="ECO:0000256" key="1">
    <source>
        <dbReference type="ARBA" id="ARBA00004123"/>
    </source>
</evidence>
<name>A0ABM1BTJ8_LIMPO</name>
<dbReference type="InterPro" id="IPR051760">
    <property type="entry name" value="KMT5A"/>
</dbReference>
<proteinExistence type="predicted"/>
<comment type="subcellular location">
    <subcellularLocation>
        <location evidence="2">Chromosome</location>
    </subcellularLocation>
    <subcellularLocation>
        <location evidence="1">Nucleus</location>
    </subcellularLocation>
</comment>
<sequence>KQNIFCLLTRKPTKEARTKPLTDYFPVRRSERRPHTALMKDKVKEIEEAILKEIEEGFEVKEFIDKGRGLVTTKNIKQGEFVLEYCGDLICLEEAKKREKMYEKDDSVGCYMYYFSYKNNRYCVDATKESGRLARLVNHSKHGNLKTKSFSVQGIPRLILVAKRDIQPGEELLYDYGDRNKYSLQSHPWLAL</sequence>
<gene>
    <name evidence="15" type="primary">LOC106472304</name>
</gene>
<keyword evidence="10" id="KW-0804">Transcription</keyword>
<dbReference type="PANTHER" id="PTHR46167:SF1">
    <property type="entry name" value="N-LYSINE METHYLTRANSFERASE KMT5A"/>
    <property type="match status" value="1"/>
</dbReference>
<dbReference type="InterPro" id="IPR016858">
    <property type="entry name" value="KMT5A-like"/>
</dbReference>
<keyword evidence="4" id="KW-0158">Chromosome</keyword>
<dbReference type="PROSITE" id="PS51571">
    <property type="entry name" value="SAM_MT43_PR_SET"/>
    <property type="match status" value="1"/>
</dbReference>